<protein>
    <submittedName>
        <fullName evidence="2">Uncharacterized protein</fullName>
    </submittedName>
</protein>
<dbReference type="AlphaFoldDB" id="A0A5C4J5M5"/>
<accession>A0A5C4J5M5</accession>
<feature type="chain" id="PRO_5023115173" evidence="1">
    <location>
        <begin position="21"/>
        <end position="267"/>
    </location>
</feature>
<organism evidence="2 3">
    <name type="scientific">Actinomadura soli</name>
    <dbReference type="NCBI Taxonomy" id="2508997"/>
    <lineage>
        <taxon>Bacteria</taxon>
        <taxon>Bacillati</taxon>
        <taxon>Actinomycetota</taxon>
        <taxon>Actinomycetes</taxon>
        <taxon>Streptosporangiales</taxon>
        <taxon>Thermomonosporaceae</taxon>
        <taxon>Actinomadura</taxon>
    </lineage>
</organism>
<dbReference type="Proteomes" id="UP000309174">
    <property type="component" value="Unassembled WGS sequence"/>
</dbReference>
<comment type="caution">
    <text evidence="2">The sequence shown here is derived from an EMBL/GenBank/DDBJ whole genome shotgun (WGS) entry which is preliminary data.</text>
</comment>
<feature type="signal peptide" evidence="1">
    <location>
        <begin position="1"/>
        <end position="20"/>
    </location>
</feature>
<dbReference type="EMBL" id="VCKW01000242">
    <property type="protein sequence ID" value="TMQ91028.1"/>
    <property type="molecule type" value="Genomic_DNA"/>
</dbReference>
<keyword evidence="1" id="KW-0732">Signal</keyword>
<sequence>MFLTLIASAFVHLAIDPAAAAAGDTADDARLVHCLDPAHQAELVNAAVTLGLGGRATASTHITVAGKATPLDAWRKQNPKAFDRVCKALYEASAQGGSSGEGGSGGLSVVELLKILVAAVVGAGLTMFVGDWRSARDTGLLRADGLRRAVREYSSAVSEYAQAWASYSAGSLPSDEAVARTGAELDAQLRRYELLRKKWRVPTRLRTELATAPLGDALCAGWGGTSPGDRAARGQTIDSALADLRDGCEELALALERPGRSHSEMRA</sequence>
<keyword evidence="3" id="KW-1185">Reference proteome</keyword>
<evidence type="ECO:0000256" key="1">
    <source>
        <dbReference type="SAM" id="SignalP"/>
    </source>
</evidence>
<evidence type="ECO:0000313" key="3">
    <source>
        <dbReference type="Proteomes" id="UP000309174"/>
    </source>
</evidence>
<evidence type="ECO:0000313" key="2">
    <source>
        <dbReference type="EMBL" id="TMQ91028.1"/>
    </source>
</evidence>
<gene>
    <name evidence="2" type="ORF">ETD83_32765</name>
</gene>
<name>A0A5C4J5M5_9ACTN</name>
<reference evidence="2 3" key="1">
    <citation type="submission" date="2019-05" db="EMBL/GenBank/DDBJ databases">
        <title>Draft genome sequence of Actinomadura sp. 14C53.</title>
        <authorList>
            <person name="Saricaoglu S."/>
            <person name="Isik K."/>
        </authorList>
    </citation>
    <scope>NUCLEOTIDE SEQUENCE [LARGE SCALE GENOMIC DNA]</scope>
    <source>
        <strain evidence="2 3">14C53</strain>
    </source>
</reference>
<proteinExistence type="predicted"/>